<feature type="chain" id="PRO_5044749317" description="subtilisin" evidence="9">
    <location>
        <begin position="17"/>
        <end position="1122"/>
    </location>
</feature>
<keyword evidence="4 7" id="KW-0720">Serine protease</keyword>
<dbReference type="Pfam" id="PF00082">
    <property type="entry name" value="Peptidase_S8"/>
    <property type="match status" value="1"/>
</dbReference>
<dbReference type="InterPro" id="IPR051048">
    <property type="entry name" value="Peptidase_S8/S53_subtilisin"/>
</dbReference>
<dbReference type="AlphaFoldDB" id="A0ABD3PK82"/>
<evidence type="ECO:0000256" key="2">
    <source>
        <dbReference type="ARBA" id="ARBA00022670"/>
    </source>
</evidence>
<dbReference type="GO" id="GO:0004252">
    <property type="term" value="F:serine-type endopeptidase activity"/>
    <property type="evidence" value="ECO:0007669"/>
    <property type="project" value="UniProtKB-UniRule"/>
</dbReference>
<feature type="active site" description="Charge relay system" evidence="7">
    <location>
        <position position="527"/>
    </location>
</feature>
<dbReference type="GO" id="GO:0006508">
    <property type="term" value="P:proteolysis"/>
    <property type="evidence" value="ECO:0007669"/>
    <property type="project" value="UniProtKB-KW"/>
</dbReference>
<keyword evidence="2 7" id="KW-0645">Protease</keyword>
<name>A0ABD3PK82_9STRA</name>
<keyword evidence="3 7" id="KW-0378">Hydrolase</keyword>
<dbReference type="CDD" id="cd04842">
    <property type="entry name" value="Peptidases_S8_Kp43_protease"/>
    <property type="match status" value="1"/>
</dbReference>
<evidence type="ECO:0000259" key="10">
    <source>
        <dbReference type="Pfam" id="PF00082"/>
    </source>
</evidence>
<dbReference type="PROSITE" id="PS00138">
    <property type="entry name" value="SUBTILASE_SER"/>
    <property type="match status" value="1"/>
</dbReference>
<comment type="similarity">
    <text evidence="1 7">Belongs to the peptidase S8 family.</text>
</comment>
<gene>
    <name evidence="11" type="ORF">HJC23_005475</name>
</gene>
<proteinExistence type="inferred from homology"/>
<dbReference type="Gene3D" id="3.40.50.200">
    <property type="entry name" value="Peptidase S8/S53 domain"/>
    <property type="match status" value="1"/>
</dbReference>
<comment type="catalytic activity">
    <reaction evidence="5">
        <text>Hydrolysis of proteins with broad specificity for peptide bonds, and a preference for a large uncharged residue in P1. Hydrolyzes peptide amides.</text>
        <dbReference type="EC" id="3.4.21.62"/>
    </reaction>
</comment>
<dbReference type="InterPro" id="IPR023828">
    <property type="entry name" value="Peptidase_S8_Ser-AS"/>
</dbReference>
<evidence type="ECO:0000256" key="9">
    <source>
        <dbReference type="SAM" id="SignalP"/>
    </source>
</evidence>
<dbReference type="SUPFAM" id="SSF52743">
    <property type="entry name" value="Subtilisin-like"/>
    <property type="match status" value="1"/>
</dbReference>
<dbReference type="PRINTS" id="PR00723">
    <property type="entry name" value="SUBTILISIN"/>
</dbReference>
<dbReference type="InterPro" id="IPR034058">
    <property type="entry name" value="TagA/B/C/D_pept_dom"/>
</dbReference>
<comment type="caution">
    <text evidence="11">The sequence shown here is derived from an EMBL/GenBank/DDBJ whole genome shotgun (WGS) entry which is preliminary data.</text>
</comment>
<evidence type="ECO:0000256" key="5">
    <source>
        <dbReference type="ARBA" id="ARBA00023529"/>
    </source>
</evidence>
<evidence type="ECO:0000256" key="7">
    <source>
        <dbReference type="PROSITE-ProRule" id="PRU01240"/>
    </source>
</evidence>
<reference evidence="11 12" key="1">
    <citation type="journal article" date="2020" name="G3 (Bethesda)">
        <title>Improved Reference Genome for Cyclotella cryptica CCMP332, a Model for Cell Wall Morphogenesis, Salinity Adaptation, and Lipid Production in Diatoms (Bacillariophyta).</title>
        <authorList>
            <person name="Roberts W.R."/>
            <person name="Downey K.M."/>
            <person name="Ruck E.C."/>
            <person name="Traller J.C."/>
            <person name="Alverson A.J."/>
        </authorList>
    </citation>
    <scope>NUCLEOTIDE SEQUENCE [LARGE SCALE GENOMIC DNA]</scope>
    <source>
        <strain evidence="11 12">CCMP332</strain>
    </source>
</reference>
<dbReference type="InterPro" id="IPR036852">
    <property type="entry name" value="Peptidase_S8/S53_dom_sf"/>
</dbReference>
<evidence type="ECO:0000313" key="11">
    <source>
        <dbReference type="EMBL" id="KAL3788137.1"/>
    </source>
</evidence>
<feature type="signal peptide" evidence="9">
    <location>
        <begin position="1"/>
        <end position="16"/>
    </location>
</feature>
<dbReference type="EC" id="3.4.21.62" evidence="6"/>
<evidence type="ECO:0000256" key="4">
    <source>
        <dbReference type="ARBA" id="ARBA00022825"/>
    </source>
</evidence>
<evidence type="ECO:0000313" key="12">
    <source>
        <dbReference type="Proteomes" id="UP001516023"/>
    </source>
</evidence>
<evidence type="ECO:0000256" key="3">
    <source>
        <dbReference type="ARBA" id="ARBA00022801"/>
    </source>
</evidence>
<dbReference type="InterPro" id="IPR000209">
    <property type="entry name" value="Peptidase_S8/S53_dom"/>
</dbReference>
<accession>A0ABD3PK82</accession>
<feature type="active site" description="Charge relay system" evidence="7">
    <location>
        <position position="476"/>
    </location>
</feature>
<evidence type="ECO:0000256" key="1">
    <source>
        <dbReference type="ARBA" id="ARBA00011073"/>
    </source>
</evidence>
<dbReference type="PANTHER" id="PTHR43399:SF4">
    <property type="entry name" value="CELL WALL-ASSOCIATED PROTEASE"/>
    <property type="match status" value="1"/>
</dbReference>
<dbReference type="SUPFAM" id="SSF49785">
    <property type="entry name" value="Galactose-binding domain-like"/>
    <property type="match status" value="1"/>
</dbReference>
<feature type="active site" description="Charge relay system" evidence="7">
    <location>
        <position position="737"/>
    </location>
</feature>
<evidence type="ECO:0000256" key="6">
    <source>
        <dbReference type="ARBA" id="ARBA00023619"/>
    </source>
</evidence>
<dbReference type="PANTHER" id="PTHR43399">
    <property type="entry name" value="SUBTILISIN-RELATED"/>
    <property type="match status" value="1"/>
</dbReference>
<sequence length="1122" mass="122278">MHVICSFAAILLSVSSICSTIADVESGAINGLSSKHSLTHQEFSKILLRSIDDEITLQHFTVNYSGRNLEGTDTGRDEIWNGVLQHGWDTIEYSTNGRLLRSENASTYFSPFDSSSLSNKHPFLLCSSYPVPSGYLRLQRILLAFNTTIDMSQTVYNAEESSCFIIVSSSHVLERAFELSQQHMGNEVSDLLKNVTFGPLVDVLKLAAGTPSMILNDEDWQEPVLNMYSSLRNGKDRISPKPGAQRKWKRSLMIDLIPGSHLALKLVNGSVHSIARDVVDFVEAMANASKTAQDANREHSNLRSLGVGTSSNGIMSLRQAFSLTSATSSPGKTTKMILRSNDDTNVWSNALIGGFESRHGCQNMFDLIEIRPRGSLDDSAPVIGFELLLNAPEVTDDKRRHVADSSALNKQCALSLIMGLSVHPMVQTVEVSPKIELAMAEGASNPQWITQSSRVNSRPFFDKGLDGRGQIVAVADGGLDRDNCYFRDVNEDASMESIFGSSWNLTRRKIVNYDDSFADRKEIPMGHGTHVSGIVAGRKSFNGVDEATGYADGVAPGSKIAFFDMEIEDGGIQDPGVSRLFSSFYNSGKGAKIMNASWGRGYNGVYSAFCRDYDSMLSTKYSDVLLVVSAGNTGVGGHASSIQNPADCKNSLGVGASLSYGNDIRSREKGIEYLADYSSRGPTFDGRMKPDIVAPGHFILAPNADPSRFGECDGSAQPDVKSSLSAGKGARYVSGTSMSSPVVAGSASIVRQYFEEGWCTEDWCCGAKGCGTSINPSGSLLKAILLNGAQPLHGGVQGVPDGIVFQDDPIYEYDNIQGAGRVNLLNSLPLTGENNIQMMIVNDKGIIDGAKDEYNFQVDLSNGCNSEVQVTLVWYDPPGAVGCTNCVMNDLDLYMENIDGSEILYPNGLFQRDKKNTVERIRTQVSEGLQFRVVVHARNFATSFQRYSLAVSGCLAEADDNNSRSTSSSSENNPGTQVQSARSASNDEELLIHYTSHDCEFSQLFELEITTGEAGSTTKWDLLGSSPDNTSTVIAYGPKSSSFENNAKYYFSVCLDPQRYIFRIREKNEGSFRVSFGGTIMVDSERMQDMDTNVTFRFKVNANGHEYIKRAGQVRDLDGESI</sequence>
<feature type="region of interest" description="Disordered" evidence="8">
    <location>
        <begin position="960"/>
        <end position="982"/>
    </location>
</feature>
<feature type="domain" description="Peptidase S8/S53" evidence="10">
    <location>
        <begin position="467"/>
        <end position="790"/>
    </location>
</feature>
<dbReference type="Gene3D" id="2.60.120.380">
    <property type="match status" value="1"/>
</dbReference>
<organism evidence="11 12">
    <name type="scientific">Cyclotella cryptica</name>
    <dbReference type="NCBI Taxonomy" id="29204"/>
    <lineage>
        <taxon>Eukaryota</taxon>
        <taxon>Sar</taxon>
        <taxon>Stramenopiles</taxon>
        <taxon>Ochrophyta</taxon>
        <taxon>Bacillariophyta</taxon>
        <taxon>Coscinodiscophyceae</taxon>
        <taxon>Thalassiosirophycidae</taxon>
        <taxon>Stephanodiscales</taxon>
        <taxon>Stephanodiscaceae</taxon>
        <taxon>Cyclotella</taxon>
    </lineage>
</organism>
<evidence type="ECO:0000256" key="8">
    <source>
        <dbReference type="SAM" id="MobiDB-lite"/>
    </source>
</evidence>
<dbReference type="InterPro" id="IPR015500">
    <property type="entry name" value="Peptidase_S8_subtilisin-rel"/>
</dbReference>
<keyword evidence="9" id="KW-0732">Signal</keyword>
<keyword evidence="12" id="KW-1185">Reference proteome</keyword>
<dbReference type="Proteomes" id="UP001516023">
    <property type="component" value="Unassembled WGS sequence"/>
</dbReference>
<dbReference type="InterPro" id="IPR008979">
    <property type="entry name" value="Galactose-bd-like_sf"/>
</dbReference>
<feature type="compositionally biased region" description="Low complexity" evidence="8">
    <location>
        <begin position="963"/>
        <end position="973"/>
    </location>
</feature>
<dbReference type="EMBL" id="JABMIG020000161">
    <property type="protein sequence ID" value="KAL3788137.1"/>
    <property type="molecule type" value="Genomic_DNA"/>
</dbReference>
<dbReference type="InterPro" id="IPR022398">
    <property type="entry name" value="Peptidase_S8_His-AS"/>
</dbReference>
<dbReference type="PROSITE" id="PS51892">
    <property type="entry name" value="SUBTILASE"/>
    <property type="match status" value="1"/>
</dbReference>
<protein>
    <recommendedName>
        <fullName evidence="6">subtilisin</fullName>
        <ecNumber evidence="6">3.4.21.62</ecNumber>
    </recommendedName>
</protein>
<dbReference type="PROSITE" id="PS00137">
    <property type="entry name" value="SUBTILASE_HIS"/>
    <property type="match status" value="1"/>
</dbReference>